<dbReference type="Proteomes" id="UP001144612">
    <property type="component" value="Unassembled WGS sequence"/>
</dbReference>
<name>A0ABT4D904_9CLOT</name>
<sequence length="125" mass="14851">MKKAEELSYMIRKITYIDILMMTIILIAFFTSNNKYILFFLLGYILAIINFYINTYTINYVFLGKNINRTYLVSLSYFFRIILAAIIGTLIFKHNKLNVIPYILGYNAHYISILIYSLQNKDERM</sequence>
<dbReference type="EMBL" id="JAPQFJ010000008">
    <property type="protein sequence ID" value="MCY6958780.1"/>
    <property type="molecule type" value="Genomic_DNA"/>
</dbReference>
<feature type="transmembrane region" description="Helical" evidence="6">
    <location>
        <begin position="36"/>
        <end position="58"/>
    </location>
</feature>
<protein>
    <submittedName>
        <fullName evidence="7">ATP synthase subunit I</fullName>
    </submittedName>
</protein>
<dbReference type="RefSeq" id="WP_268061196.1">
    <property type="nucleotide sequence ID" value="NZ_JAPQFJ010000008.1"/>
</dbReference>
<keyword evidence="5 6" id="KW-0472">Membrane</keyword>
<organism evidence="7 8">
    <name type="scientific">Clostridium brassicae</name>
    <dbReference type="NCBI Taxonomy" id="2999072"/>
    <lineage>
        <taxon>Bacteria</taxon>
        <taxon>Bacillati</taxon>
        <taxon>Bacillota</taxon>
        <taxon>Clostridia</taxon>
        <taxon>Eubacteriales</taxon>
        <taxon>Clostridiaceae</taxon>
        <taxon>Clostridium</taxon>
    </lineage>
</organism>
<keyword evidence="2" id="KW-1003">Cell membrane</keyword>
<feature type="transmembrane region" description="Helical" evidence="6">
    <location>
        <begin position="99"/>
        <end position="118"/>
    </location>
</feature>
<gene>
    <name evidence="7" type="ORF">OW729_09190</name>
</gene>
<evidence type="ECO:0000256" key="1">
    <source>
        <dbReference type="ARBA" id="ARBA00004651"/>
    </source>
</evidence>
<feature type="transmembrane region" description="Helical" evidence="6">
    <location>
        <begin position="70"/>
        <end position="93"/>
    </location>
</feature>
<keyword evidence="3 6" id="KW-0812">Transmembrane</keyword>
<dbReference type="Pfam" id="PF03899">
    <property type="entry name" value="ATP-synt_I"/>
    <property type="match status" value="1"/>
</dbReference>
<evidence type="ECO:0000256" key="5">
    <source>
        <dbReference type="ARBA" id="ARBA00023136"/>
    </source>
</evidence>
<evidence type="ECO:0000256" key="4">
    <source>
        <dbReference type="ARBA" id="ARBA00022989"/>
    </source>
</evidence>
<keyword evidence="8" id="KW-1185">Reference proteome</keyword>
<keyword evidence="4 6" id="KW-1133">Transmembrane helix</keyword>
<comment type="subcellular location">
    <subcellularLocation>
        <location evidence="1">Cell membrane</location>
        <topology evidence="1">Multi-pass membrane protein</topology>
    </subcellularLocation>
</comment>
<evidence type="ECO:0000313" key="7">
    <source>
        <dbReference type="EMBL" id="MCY6958780.1"/>
    </source>
</evidence>
<evidence type="ECO:0000256" key="2">
    <source>
        <dbReference type="ARBA" id="ARBA00022475"/>
    </source>
</evidence>
<evidence type="ECO:0000313" key="8">
    <source>
        <dbReference type="Proteomes" id="UP001144612"/>
    </source>
</evidence>
<accession>A0ABT4D904</accession>
<feature type="transmembrane region" description="Helical" evidence="6">
    <location>
        <begin position="12"/>
        <end position="30"/>
    </location>
</feature>
<reference evidence="7" key="1">
    <citation type="submission" date="2022-12" db="EMBL/GenBank/DDBJ databases">
        <title>Clostridium sp. nov., isolated from industrial wastewater.</title>
        <authorList>
            <person name="Jiayan W."/>
        </authorList>
    </citation>
    <scope>NUCLEOTIDE SEQUENCE</scope>
    <source>
        <strain evidence="7">ZC22-4</strain>
    </source>
</reference>
<comment type="caution">
    <text evidence="7">The sequence shown here is derived from an EMBL/GenBank/DDBJ whole genome shotgun (WGS) entry which is preliminary data.</text>
</comment>
<evidence type="ECO:0000256" key="3">
    <source>
        <dbReference type="ARBA" id="ARBA00022692"/>
    </source>
</evidence>
<dbReference type="InterPro" id="IPR005598">
    <property type="entry name" value="ATP_synth_I"/>
</dbReference>
<proteinExistence type="predicted"/>
<evidence type="ECO:0000256" key="6">
    <source>
        <dbReference type="SAM" id="Phobius"/>
    </source>
</evidence>